<sequence>MTILWRNGCSMERMNWLVWLLVPAIPAAIAFAVWRSPPDSTPSGGLHTDDAGCFRGINIEESSGDRGDVGGGGV</sequence>
<dbReference type="Proteomes" id="UP000317043">
    <property type="component" value="Unassembled WGS sequence"/>
</dbReference>
<protein>
    <submittedName>
        <fullName evidence="1">Uncharacterized protein</fullName>
    </submittedName>
</protein>
<evidence type="ECO:0000313" key="1">
    <source>
        <dbReference type="EMBL" id="TQL77654.1"/>
    </source>
</evidence>
<dbReference type="AlphaFoldDB" id="A0A543AYK0"/>
<evidence type="ECO:0000313" key="2">
    <source>
        <dbReference type="Proteomes" id="UP000317043"/>
    </source>
</evidence>
<accession>A0A543AYK0</accession>
<dbReference type="EMBL" id="VFOW01000001">
    <property type="protein sequence ID" value="TQL77654.1"/>
    <property type="molecule type" value="Genomic_DNA"/>
</dbReference>
<gene>
    <name evidence="1" type="ORF">FB566_3215</name>
</gene>
<reference evidence="1 2" key="1">
    <citation type="submission" date="2019-06" db="EMBL/GenBank/DDBJ databases">
        <title>Sequencing the genomes of 1000 actinobacteria strains.</title>
        <authorList>
            <person name="Klenk H.-P."/>
        </authorList>
    </citation>
    <scope>NUCLEOTIDE SEQUENCE [LARGE SCALE GENOMIC DNA]</scope>
    <source>
        <strain evidence="1 2">DSM 45928</strain>
    </source>
</reference>
<keyword evidence="2" id="KW-1185">Reference proteome</keyword>
<name>A0A543AYK0_9ACTN</name>
<comment type="caution">
    <text evidence="1">The sequence shown here is derived from an EMBL/GenBank/DDBJ whole genome shotgun (WGS) entry which is preliminary data.</text>
</comment>
<organism evidence="1 2">
    <name type="scientific">Stackebrandtia endophytica</name>
    <dbReference type="NCBI Taxonomy" id="1496996"/>
    <lineage>
        <taxon>Bacteria</taxon>
        <taxon>Bacillati</taxon>
        <taxon>Actinomycetota</taxon>
        <taxon>Actinomycetes</taxon>
        <taxon>Glycomycetales</taxon>
        <taxon>Glycomycetaceae</taxon>
        <taxon>Stackebrandtia</taxon>
    </lineage>
</organism>
<proteinExistence type="predicted"/>
<dbReference type="InParanoid" id="A0A543AYK0"/>